<feature type="transmembrane region" description="Helical" evidence="7">
    <location>
        <begin position="394"/>
        <end position="413"/>
    </location>
</feature>
<dbReference type="InterPro" id="IPR036259">
    <property type="entry name" value="MFS_trans_sf"/>
</dbReference>
<keyword evidence="6 7" id="KW-0472">Membrane</keyword>
<dbReference type="PROSITE" id="PS50850">
    <property type="entry name" value="MFS"/>
    <property type="match status" value="1"/>
</dbReference>
<protein>
    <submittedName>
        <fullName evidence="9">MFS transporter</fullName>
    </submittedName>
</protein>
<evidence type="ECO:0000256" key="7">
    <source>
        <dbReference type="SAM" id="Phobius"/>
    </source>
</evidence>
<dbReference type="GO" id="GO:0022857">
    <property type="term" value="F:transmembrane transporter activity"/>
    <property type="evidence" value="ECO:0007669"/>
    <property type="project" value="InterPro"/>
</dbReference>
<feature type="domain" description="Major facilitator superfamily (MFS) profile" evidence="8">
    <location>
        <begin position="8"/>
        <end position="417"/>
    </location>
</feature>
<feature type="transmembrane region" description="Helical" evidence="7">
    <location>
        <begin position="50"/>
        <end position="69"/>
    </location>
</feature>
<accession>A0A4D4JCW5</accession>
<feature type="transmembrane region" description="Helical" evidence="7">
    <location>
        <begin position="146"/>
        <end position="168"/>
    </location>
</feature>
<evidence type="ECO:0000313" key="10">
    <source>
        <dbReference type="Proteomes" id="UP000298860"/>
    </source>
</evidence>
<keyword evidence="2" id="KW-0813">Transport</keyword>
<dbReference type="Gene3D" id="1.20.1250.20">
    <property type="entry name" value="MFS general substrate transporter like domains"/>
    <property type="match status" value="2"/>
</dbReference>
<feature type="transmembrane region" description="Helical" evidence="7">
    <location>
        <begin position="233"/>
        <end position="257"/>
    </location>
</feature>
<dbReference type="SUPFAM" id="SSF103473">
    <property type="entry name" value="MFS general substrate transporter"/>
    <property type="match status" value="1"/>
</dbReference>
<comment type="caution">
    <text evidence="9">The sequence shown here is derived from an EMBL/GenBank/DDBJ whole genome shotgun (WGS) entry which is preliminary data.</text>
</comment>
<dbReference type="Pfam" id="PF07690">
    <property type="entry name" value="MFS_1"/>
    <property type="match status" value="1"/>
</dbReference>
<feature type="transmembrane region" description="Helical" evidence="7">
    <location>
        <begin position="105"/>
        <end position="125"/>
    </location>
</feature>
<evidence type="ECO:0000256" key="4">
    <source>
        <dbReference type="ARBA" id="ARBA00022692"/>
    </source>
</evidence>
<evidence type="ECO:0000256" key="2">
    <source>
        <dbReference type="ARBA" id="ARBA00022448"/>
    </source>
</evidence>
<dbReference type="RefSeq" id="WP_137815254.1">
    <property type="nucleotide sequence ID" value="NZ_BJFL01000022.1"/>
</dbReference>
<feature type="transmembrane region" description="Helical" evidence="7">
    <location>
        <begin position="81"/>
        <end position="99"/>
    </location>
</feature>
<evidence type="ECO:0000256" key="3">
    <source>
        <dbReference type="ARBA" id="ARBA00022475"/>
    </source>
</evidence>
<dbReference type="OrthoDB" id="8953821at2"/>
<dbReference type="CDD" id="cd17369">
    <property type="entry name" value="MFS_ShiA_like"/>
    <property type="match status" value="1"/>
</dbReference>
<evidence type="ECO:0000256" key="5">
    <source>
        <dbReference type="ARBA" id="ARBA00022989"/>
    </source>
</evidence>
<organism evidence="9 10">
    <name type="scientific">Gandjariella thermophila</name>
    <dbReference type="NCBI Taxonomy" id="1931992"/>
    <lineage>
        <taxon>Bacteria</taxon>
        <taxon>Bacillati</taxon>
        <taxon>Actinomycetota</taxon>
        <taxon>Actinomycetes</taxon>
        <taxon>Pseudonocardiales</taxon>
        <taxon>Pseudonocardiaceae</taxon>
        <taxon>Gandjariella</taxon>
    </lineage>
</organism>
<dbReference type="GO" id="GO:0005886">
    <property type="term" value="C:plasma membrane"/>
    <property type="evidence" value="ECO:0007669"/>
    <property type="project" value="UniProtKB-SubCell"/>
</dbReference>
<feature type="transmembrane region" description="Helical" evidence="7">
    <location>
        <begin position="20"/>
        <end position="38"/>
    </location>
</feature>
<keyword evidence="3" id="KW-1003">Cell membrane</keyword>
<feature type="transmembrane region" description="Helical" evidence="7">
    <location>
        <begin position="370"/>
        <end position="388"/>
    </location>
</feature>
<name>A0A4D4JCW5_9PSEU</name>
<proteinExistence type="predicted"/>
<feature type="transmembrane region" description="Helical" evidence="7">
    <location>
        <begin position="299"/>
        <end position="318"/>
    </location>
</feature>
<dbReference type="PANTHER" id="PTHR43045">
    <property type="entry name" value="SHIKIMATE TRANSPORTER"/>
    <property type="match status" value="1"/>
</dbReference>
<feature type="transmembrane region" description="Helical" evidence="7">
    <location>
        <begin position="269"/>
        <end position="287"/>
    </location>
</feature>
<evidence type="ECO:0000256" key="1">
    <source>
        <dbReference type="ARBA" id="ARBA00004651"/>
    </source>
</evidence>
<comment type="subcellular location">
    <subcellularLocation>
        <location evidence="1">Cell membrane</location>
        <topology evidence="1">Multi-pass membrane protein</topology>
    </subcellularLocation>
</comment>
<dbReference type="InterPro" id="IPR020846">
    <property type="entry name" value="MFS_dom"/>
</dbReference>
<dbReference type="Proteomes" id="UP000298860">
    <property type="component" value="Unassembled WGS sequence"/>
</dbReference>
<dbReference type="AlphaFoldDB" id="A0A4D4JCW5"/>
<dbReference type="InterPro" id="IPR011701">
    <property type="entry name" value="MFS"/>
</dbReference>
<evidence type="ECO:0000259" key="8">
    <source>
        <dbReference type="PROSITE" id="PS50850"/>
    </source>
</evidence>
<keyword evidence="10" id="KW-1185">Reference proteome</keyword>
<reference evidence="10" key="1">
    <citation type="submission" date="2019-04" db="EMBL/GenBank/DDBJ databases">
        <title>Draft genome sequence of Pseudonocardiaceae bacterium SL3-2-4.</title>
        <authorList>
            <person name="Ningsih F."/>
            <person name="Yokota A."/>
            <person name="Sakai Y."/>
            <person name="Nanatani K."/>
            <person name="Yabe S."/>
            <person name="Oetari A."/>
            <person name="Sjamsuridzal W."/>
        </authorList>
    </citation>
    <scope>NUCLEOTIDE SEQUENCE [LARGE SCALE GENOMIC DNA]</scope>
    <source>
        <strain evidence="10">SL3-2-4</strain>
    </source>
</reference>
<keyword evidence="4 7" id="KW-0812">Transmembrane</keyword>
<feature type="transmembrane region" description="Helical" evidence="7">
    <location>
        <begin position="324"/>
        <end position="349"/>
    </location>
</feature>
<dbReference type="PANTHER" id="PTHR43045:SF1">
    <property type="entry name" value="SHIKIMATE TRANSPORTER"/>
    <property type="match status" value="1"/>
</dbReference>
<feature type="transmembrane region" description="Helical" evidence="7">
    <location>
        <begin position="180"/>
        <end position="201"/>
    </location>
</feature>
<keyword evidence="5 7" id="KW-1133">Transmembrane helix</keyword>
<gene>
    <name evidence="9" type="ORF">GTS_38520</name>
</gene>
<evidence type="ECO:0000256" key="6">
    <source>
        <dbReference type="ARBA" id="ARBA00023136"/>
    </source>
</evidence>
<sequence length="434" mass="44509">MANEVRRAALASSVGNAIEFYDFLIYGTASAVAFNRLFFPGSDPRVGTLLAFATFGAGFLARPLGGAVIGHFGDLLGRKAMLVLTLTATGTCTTLIGLLPGYASIGVWAPLLLVVLRVVQGFFLGGEQGGAALMAVEHAPTGRAGWYGSWTFLGSPLGLVLATGAFAAATAVSGSEFLRWGWRLPFLASVLLVAVGLYVRLGLAESPVFQRVPRQGRSRMPVVEVLRGSWHRVLLGAGVNIGFNAFIFVLATFALSYGTTSLGLPRSTLLDASLAGGIAQAVAVLAFARLSDRLGRLPVMLGGAVFLAAFAFPLFSLLDTRQPALVAVALVVGYAGSAAIFAPMPAYYAELFDSRVRYSGISVSYQVGSVLGGGLSPFVAAALLGAAGGRAWPVALYLVGLAGVSAACLLGLGEPAAGRPGASVGAPAARPATP</sequence>
<dbReference type="EMBL" id="BJFL01000022">
    <property type="protein sequence ID" value="GDY32219.1"/>
    <property type="molecule type" value="Genomic_DNA"/>
</dbReference>
<evidence type="ECO:0000313" key="9">
    <source>
        <dbReference type="EMBL" id="GDY32219.1"/>
    </source>
</evidence>